<sequence length="205" mass="22521">MTKPEDHLSVRERGCLDGHFLIAMPNMADERFQRSVVFICAHSDDGAMGFIINRPQDMCFSELISKLDLQNADRARSIGRASGDAVDFPVLSGGPVDTGRGFVLHSDDYHSQSTMPVSDELCLTATVDILRAINEGRGPERGIMLLGYAGWSPGQLEEEMAANSWLSCPANDDIVFDAYTDDKYERVLKMMGVQPAMLSMQAGRA</sequence>
<evidence type="ECO:0000313" key="3">
    <source>
        <dbReference type="EMBL" id="TDH38693.1"/>
    </source>
</evidence>
<dbReference type="AlphaFoldDB" id="A0A4R5PPA8"/>
<reference evidence="3 4" key="1">
    <citation type="journal article" date="2013" name="Int. J. Syst. Evol. Microbiol.">
        <title>Hoeflea suaedae sp. nov., an endophytic bacterium isolated from the root of the halophyte Suaeda maritima.</title>
        <authorList>
            <person name="Chung E.J."/>
            <person name="Park J.A."/>
            <person name="Pramanik P."/>
            <person name="Bibi F."/>
            <person name="Jeon C.O."/>
            <person name="Chung Y.R."/>
        </authorList>
    </citation>
    <scope>NUCLEOTIDE SEQUENCE [LARGE SCALE GENOMIC DNA]</scope>
    <source>
        <strain evidence="3 4">YC6898</strain>
    </source>
</reference>
<comment type="caution">
    <text evidence="3">The sequence shown here is derived from an EMBL/GenBank/DDBJ whole genome shotgun (WGS) entry which is preliminary data.</text>
</comment>
<dbReference type="Pfam" id="PF02622">
    <property type="entry name" value="DUF179"/>
    <property type="match status" value="1"/>
</dbReference>
<keyword evidence="4" id="KW-1185">Reference proteome</keyword>
<dbReference type="NCBIfam" id="NF001266">
    <property type="entry name" value="PRK00228.1-1"/>
    <property type="match status" value="1"/>
</dbReference>
<dbReference type="EMBL" id="SMSI01000001">
    <property type="protein sequence ID" value="TDH38693.1"/>
    <property type="molecule type" value="Genomic_DNA"/>
</dbReference>
<dbReference type="InterPro" id="IPR003774">
    <property type="entry name" value="AlgH-like"/>
</dbReference>
<dbReference type="PANTHER" id="PTHR30327:SF1">
    <property type="entry name" value="UPF0301 PROTEIN YQGE"/>
    <property type="match status" value="1"/>
</dbReference>
<evidence type="ECO:0000256" key="1">
    <source>
        <dbReference type="ARBA" id="ARBA00009600"/>
    </source>
</evidence>
<accession>A0A4R5PPA8</accession>
<dbReference type="PANTHER" id="PTHR30327">
    <property type="entry name" value="UNCHARACTERIZED PROTEIN YQGE"/>
    <property type="match status" value="1"/>
</dbReference>
<protein>
    <recommendedName>
        <fullName evidence="2">UPF0301 protein E2A64_06235</fullName>
    </recommendedName>
</protein>
<dbReference type="OrthoDB" id="9807486at2"/>
<gene>
    <name evidence="3" type="ORF">E2A64_06235</name>
</gene>
<dbReference type="SUPFAM" id="SSF143456">
    <property type="entry name" value="VC0467-like"/>
    <property type="match status" value="1"/>
</dbReference>
<dbReference type="Proteomes" id="UP000295131">
    <property type="component" value="Unassembled WGS sequence"/>
</dbReference>
<dbReference type="GO" id="GO:0005829">
    <property type="term" value="C:cytosol"/>
    <property type="evidence" value="ECO:0007669"/>
    <property type="project" value="TreeGrafter"/>
</dbReference>
<evidence type="ECO:0000256" key="2">
    <source>
        <dbReference type="HAMAP-Rule" id="MF_00758"/>
    </source>
</evidence>
<organism evidence="3 4">
    <name type="scientific">Pseudohoeflea suaedae</name>
    <dbReference type="NCBI Taxonomy" id="877384"/>
    <lineage>
        <taxon>Bacteria</taxon>
        <taxon>Pseudomonadati</taxon>
        <taxon>Pseudomonadota</taxon>
        <taxon>Alphaproteobacteria</taxon>
        <taxon>Hyphomicrobiales</taxon>
        <taxon>Rhizobiaceae</taxon>
        <taxon>Pseudohoeflea</taxon>
    </lineage>
</organism>
<dbReference type="RefSeq" id="WP_133283527.1">
    <property type="nucleotide sequence ID" value="NZ_SMSI01000001.1"/>
</dbReference>
<evidence type="ECO:0000313" key="4">
    <source>
        <dbReference type="Proteomes" id="UP000295131"/>
    </source>
</evidence>
<dbReference type="Gene3D" id="3.40.1740.10">
    <property type="entry name" value="VC0467-like"/>
    <property type="match status" value="1"/>
</dbReference>
<proteinExistence type="inferred from homology"/>
<dbReference type="NCBIfam" id="NF001268">
    <property type="entry name" value="PRK00228.1-4"/>
    <property type="match status" value="1"/>
</dbReference>
<name>A0A4R5PPA8_9HYPH</name>
<comment type="similarity">
    <text evidence="1 2">Belongs to the UPF0301 (AlgH) family.</text>
</comment>
<dbReference type="HAMAP" id="MF_00758">
    <property type="entry name" value="UPF0301"/>
    <property type="match status" value="1"/>
</dbReference>